<dbReference type="SMART" id="SM00858">
    <property type="entry name" value="SAF"/>
    <property type="match status" value="1"/>
</dbReference>
<dbReference type="InterPro" id="IPR013974">
    <property type="entry name" value="SAF"/>
</dbReference>
<proteinExistence type="predicted"/>
<name>A0A4R3M6Q3_9HYPH</name>
<evidence type="ECO:0000313" key="2">
    <source>
        <dbReference type="EMBL" id="TCT07227.1"/>
    </source>
</evidence>
<dbReference type="AlphaFoldDB" id="A0A4R3M6Q3"/>
<dbReference type="InterPro" id="IPR017592">
    <property type="entry name" value="Pilus_assmbl_Flp-typ_CpaB"/>
</dbReference>
<evidence type="ECO:0000313" key="3">
    <source>
        <dbReference type="Proteomes" id="UP000295678"/>
    </source>
</evidence>
<evidence type="ECO:0000259" key="1">
    <source>
        <dbReference type="SMART" id="SM00858"/>
    </source>
</evidence>
<dbReference type="InterPro" id="IPR031571">
    <property type="entry name" value="RcpC_dom"/>
</dbReference>
<sequence>MKTARIAVLGVAIVAGVVAWRMARNIGTEDETPVVVRQEVATDQVLVASRDIMPGTVISADDLTWEAWPSQALNSAFITRSRDANAVQELSGAVARTQFFSGEPIRESKLVKAGAAGYMAAILPAGKRAVATRISPQSGAGGFILPNDRVDVILTRRETDPANPSREIYVGETVLENVRVLAIDQTVEEQDGRMVVVGSVATLELGPDESEILALATQVGDISLALRSILDGGTAEIDPVSSGSLRGRRGSVSVVKFGVPSQVNTN</sequence>
<keyword evidence="3" id="KW-1185">Reference proteome</keyword>
<organism evidence="2 3">
    <name type="scientific">Tepidamorphus gemmatus</name>
    <dbReference type="NCBI Taxonomy" id="747076"/>
    <lineage>
        <taxon>Bacteria</taxon>
        <taxon>Pseudomonadati</taxon>
        <taxon>Pseudomonadota</taxon>
        <taxon>Alphaproteobacteria</taxon>
        <taxon>Hyphomicrobiales</taxon>
        <taxon>Tepidamorphaceae</taxon>
        <taxon>Tepidamorphus</taxon>
    </lineage>
</organism>
<dbReference type="Pfam" id="PF16976">
    <property type="entry name" value="RcpC"/>
    <property type="match status" value="1"/>
</dbReference>
<dbReference type="Pfam" id="PF08666">
    <property type="entry name" value="SAF"/>
    <property type="match status" value="1"/>
</dbReference>
<comment type="caution">
    <text evidence="2">The sequence shown here is derived from an EMBL/GenBank/DDBJ whole genome shotgun (WGS) entry which is preliminary data.</text>
</comment>
<dbReference type="Proteomes" id="UP000295678">
    <property type="component" value="Unassembled WGS sequence"/>
</dbReference>
<dbReference type="OrthoDB" id="163768at2"/>
<reference evidence="2 3" key="1">
    <citation type="submission" date="2019-03" db="EMBL/GenBank/DDBJ databases">
        <title>Genomic Encyclopedia of Type Strains, Phase IV (KMG-IV): sequencing the most valuable type-strain genomes for metagenomic binning, comparative biology and taxonomic classification.</title>
        <authorList>
            <person name="Goeker M."/>
        </authorList>
    </citation>
    <scope>NUCLEOTIDE SEQUENCE [LARGE SCALE GENOMIC DNA]</scope>
    <source>
        <strain evidence="2 3">DSM 19345</strain>
    </source>
</reference>
<protein>
    <submittedName>
        <fullName evidence="2">Pilus assembly protein CpaB</fullName>
    </submittedName>
</protein>
<dbReference type="Gene3D" id="3.90.1210.10">
    <property type="entry name" value="Antifreeze-like/N-acetylneuraminic acid synthase C-terminal domain"/>
    <property type="match status" value="1"/>
</dbReference>
<dbReference type="NCBIfam" id="TIGR03177">
    <property type="entry name" value="pilus_cpaB"/>
    <property type="match status" value="1"/>
</dbReference>
<dbReference type="EMBL" id="SMAK01000010">
    <property type="protein sequence ID" value="TCT07227.1"/>
    <property type="molecule type" value="Genomic_DNA"/>
</dbReference>
<dbReference type="RefSeq" id="WP_132807438.1">
    <property type="nucleotide sequence ID" value="NZ_SMAK01000010.1"/>
</dbReference>
<gene>
    <name evidence="2" type="ORF">EDC22_11074</name>
</gene>
<feature type="domain" description="SAF" evidence="1">
    <location>
        <begin position="43"/>
        <end position="111"/>
    </location>
</feature>
<accession>A0A4R3M6Q3</accession>
<dbReference type="CDD" id="cd11614">
    <property type="entry name" value="SAF_CpaB_FlgA_like"/>
    <property type="match status" value="1"/>
</dbReference>